<accession>A0A8T1CRD3</accession>
<dbReference type="EMBL" id="RCML01000205">
    <property type="protein sequence ID" value="KAG2985741.1"/>
    <property type="molecule type" value="Genomic_DNA"/>
</dbReference>
<dbReference type="InterPro" id="IPR039589">
    <property type="entry name" value="TBCC1"/>
</dbReference>
<comment type="caution">
    <text evidence="4">The sequence shown here is derived from an EMBL/GenBank/DDBJ whole genome shotgun (WGS) entry which is preliminary data.</text>
</comment>
<feature type="compositionally biased region" description="Low complexity" evidence="2">
    <location>
        <begin position="476"/>
        <end position="485"/>
    </location>
</feature>
<proteinExistence type="inferred from homology"/>
<evidence type="ECO:0000256" key="1">
    <source>
        <dbReference type="ARBA" id="ARBA00008848"/>
    </source>
</evidence>
<feature type="compositionally biased region" description="Basic and acidic residues" evidence="2">
    <location>
        <begin position="463"/>
        <end position="472"/>
    </location>
</feature>
<feature type="compositionally biased region" description="Polar residues" evidence="2">
    <location>
        <begin position="598"/>
        <end position="612"/>
    </location>
</feature>
<dbReference type="InterPro" id="IPR023393">
    <property type="entry name" value="START-like_dom_sf"/>
</dbReference>
<protein>
    <recommendedName>
        <fullName evidence="3">C-CAP/cofactor C-like domain-containing protein</fullName>
    </recommendedName>
</protein>
<dbReference type="InterPro" id="IPR016098">
    <property type="entry name" value="CAP/MinC_C"/>
</dbReference>
<feature type="region of interest" description="Disordered" evidence="2">
    <location>
        <begin position="583"/>
        <end position="636"/>
    </location>
</feature>
<dbReference type="Gene3D" id="3.30.530.20">
    <property type="match status" value="1"/>
</dbReference>
<evidence type="ECO:0000256" key="2">
    <source>
        <dbReference type="SAM" id="MobiDB-lite"/>
    </source>
</evidence>
<dbReference type="PANTHER" id="PTHR16052:SF0">
    <property type="entry name" value="TBCC DOMAIN-CONTAINING PROTEIN 1"/>
    <property type="match status" value="1"/>
</dbReference>
<gene>
    <name evidence="4" type="ORF">PC115_g7868</name>
    <name evidence="5" type="ORF">PC118_g8166</name>
</gene>
<dbReference type="Pfam" id="PF07986">
    <property type="entry name" value="TBCC"/>
    <property type="match status" value="1"/>
</dbReference>
<evidence type="ECO:0000259" key="3">
    <source>
        <dbReference type="PROSITE" id="PS51329"/>
    </source>
</evidence>
<organism evidence="4 6">
    <name type="scientific">Phytophthora cactorum</name>
    <dbReference type="NCBI Taxonomy" id="29920"/>
    <lineage>
        <taxon>Eukaryota</taxon>
        <taxon>Sar</taxon>
        <taxon>Stramenopiles</taxon>
        <taxon>Oomycota</taxon>
        <taxon>Peronosporomycetes</taxon>
        <taxon>Peronosporales</taxon>
        <taxon>Peronosporaceae</taxon>
        <taxon>Phytophthora</taxon>
    </lineage>
</organism>
<dbReference type="InterPro" id="IPR012945">
    <property type="entry name" value="Tubulin-bd_cofactor_C_dom"/>
</dbReference>
<dbReference type="InterPro" id="IPR017901">
    <property type="entry name" value="C-CAP_CF_C-like"/>
</dbReference>
<sequence length="1317" mass="145926">MAQQQRPSTSRSRASQRSTRRLPVPALSMSLRSRRAEHPTITLGLAQLDRFHDRAEKALSETIAAYGTVEPDFDPIQWKCLRSRHGVRLFRGRHPTTSGQNPLLCVGALRGSFDDIMEGIYCQNTEDMLLMNAIKCPRLTESAVLYTVQRQTMCEPYAFTGIKWTTIKLSVASNRDLCYFDKMGLVRQTSGKRMAYHVMQSVDLPEYPHKSTHKRVQASLCYVFEELEDDLVGVYMQGEMDHAALSYFSTPAVSDLLLAVSNAMECTRAKKLAEMMAVAPPGRWRRRTSRRCCDVCRGSTSFFESLRECAGCNFKYVCRKCRLKENVLARDTASNSHLMRVEFCRVCISKMDSTSIDELRAEASGFSMAGQRTANMNAAFCEVEEEPEDVDIPGSDRSLTAFTLKITAQLQDLSSRSDIRVSSNLSSMEKVSISEDEDDDALLGEGRDVLNSIGKKSNQLVPLDKDPADTSRRSSRSTTSTVSSSLYQDDSDAEQYRTSLFARLLQVSNQAEATFHLTREQSLIAHSVFQRNHRCTQSSDISVYTEQSPFISFFVSQLVLQPQAPLPYTSIAFPVRGARPSNAAVASQETGDPVPATSCPSGTRGALTTKTPAETRKATGGRDVPEFIPAPPAKKRKRRDDMPRIWLRLELFELGLVPLPSKYAASLTLGNVKKALDALHNRIQAANGDAADATVGDDAVMLDTEGSFTESDNLSCVTFAVWKDAVGSIFQWREQDYKAFWLLLVQFHRMIPFKNETLDVTAPLDGEQCLEREEVPVFKMVIFLFIQTVKPHSWRSKYSLDSYNAVWYREHAESLAAAAALETAGAVAAATAPKSPILGALGSPLMRGSASPPPPQSPHTVGMADRSTADSYYLSFVREKLEDLFGLLYPSVDLKDESATVVSADQIDLLGFLLCLGDVSLVDKNLKLSSCYPTWEQVDNADTMAETDAAPDFAPHVDNGAKVCRFYKTHLSLNEKMYPPVGFSVAPPTTAQNNLSTISPPAFSLNDDFSLDGSADMPGPQEDTTDRPTILSQLVKTTVIKRADEFVVSEDSGQRPDVLIFSCQDSYIYLLGPVRYPFYYHAFYSLSLTVFVLANTNVTISACKNCRVITAPNTGILSMERCENVQLTSLSGLIRVSNCLDTRLNVYTLSPIIVSGENVGVILGPYNTKYAGLKQQLSTVPFLCNAESQGSWNKFLDLDSDKDSMSDTEKPPVSLQVPETFRDVCVPVKSTAGAGPAERPFPIPPEYVAAVRKQYETVESLRQLVTSDEFDLTKKRTMEVVIQLKFKEWLSSTSNVRQILDLVHLDRVNGDPASKES</sequence>
<feature type="region of interest" description="Disordered" evidence="2">
    <location>
        <begin position="1"/>
        <end position="28"/>
    </location>
</feature>
<dbReference type="EMBL" id="RCMI01000195">
    <property type="protein sequence ID" value="KAG2926496.1"/>
    <property type="molecule type" value="Genomic_DNA"/>
</dbReference>
<evidence type="ECO:0000313" key="5">
    <source>
        <dbReference type="EMBL" id="KAG2985741.1"/>
    </source>
</evidence>
<comment type="similarity">
    <text evidence="1">Belongs to the TBCC family.</text>
</comment>
<dbReference type="Proteomes" id="UP000774804">
    <property type="component" value="Unassembled WGS sequence"/>
</dbReference>
<feature type="compositionally biased region" description="Low complexity" evidence="2">
    <location>
        <begin position="1"/>
        <end position="17"/>
    </location>
</feature>
<reference evidence="4" key="1">
    <citation type="submission" date="2018-10" db="EMBL/GenBank/DDBJ databases">
        <title>Effector identification in a new, highly contiguous assembly of the strawberry crown rot pathogen Phytophthora cactorum.</title>
        <authorList>
            <person name="Armitage A.D."/>
            <person name="Nellist C.F."/>
            <person name="Bates H."/>
            <person name="Vickerstaff R.J."/>
            <person name="Harrison R.J."/>
        </authorList>
    </citation>
    <scope>NUCLEOTIDE SEQUENCE</scope>
    <source>
        <strain evidence="4">4032</strain>
        <strain evidence="5">P415</strain>
    </source>
</reference>
<dbReference type="Proteomes" id="UP000697107">
    <property type="component" value="Unassembled WGS sequence"/>
</dbReference>
<feature type="region of interest" description="Disordered" evidence="2">
    <location>
        <begin position="454"/>
        <end position="488"/>
    </location>
</feature>
<name>A0A8T1CRD3_9STRA</name>
<evidence type="ECO:0000313" key="4">
    <source>
        <dbReference type="EMBL" id="KAG2926496.1"/>
    </source>
</evidence>
<dbReference type="Gene3D" id="2.160.20.70">
    <property type="match status" value="1"/>
</dbReference>
<feature type="domain" description="C-CAP/cofactor C-like" evidence="3">
    <location>
        <begin position="1024"/>
        <end position="1182"/>
    </location>
</feature>
<dbReference type="VEuPathDB" id="FungiDB:PC110_g1810"/>
<dbReference type="PROSITE" id="PS51329">
    <property type="entry name" value="C_CAP_COFACTOR_C"/>
    <property type="match status" value="1"/>
</dbReference>
<dbReference type="PANTHER" id="PTHR16052">
    <property type="entry name" value="TBCC DOMAIN-CONTAINING PROTEIN 1"/>
    <property type="match status" value="1"/>
</dbReference>
<evidence type="ECO:0000313" key="6">
    <source>
        <dbReference type="Proteomes" id="UP000774804"/>
    </source>
</evidence>